<evidence type="ECO:0000256" key="7">
    <source>
        <dbReference type="ARBA" id="ARBA00023136"/>
    </source>
</evidence>
<dbReference type="GO" id="GO:0005524">
    <property type="term" value="F:ATP binding"/>
    <property type="evidence" value="ECO:0007669"/>
    <property type="project" value="UniProtKB-KW"/>
</dbReference>
<dbReference type="GO" id="GO:0042626">
    <property type="term" value="F:ATPase-coupled transmembrane transporter activity"/>
    <property type="evidence" value="ECO:0007669"/>
    <property type="project" value="TreeGrafter"/>
</dbReference>
<dbReference type="PANTHER" id="PTHR24223">
    <property type="entry name" value="ATP-BINDING CASSETTE SUB-FAMILY C"/>
    <property type="match status" value="1"/>
</dbReference>
<feature type="compositionally biased region" description="Gly residues" evidence="8">
    <location>
        <begin position="385"/>
        <end position="394"/>
    </location>
</feature>
<evidence type="ECO:0000256" key="6">
    <source>
        <dbReference type="ARBA" id="ARBA00022989"/>
    </source>
</evidence>
<comment type="similarity">
    <text evidence="2">Belongs to the ABC transporter superfamily. ABCC family. Conjugate transporter (TC 3.A.1.208) subfamily.</text>
</comment>
<feature type="compositionally biased region" description="Acidic residues" evidence="8">
    <location>
        <begin position="106"/>
        <end position="122"/>
    </location>
</feature>
<feature type="compositionally biased region" description="Basic and acidic residues" evidence="8">
    <location>
        <begin position="425"/>
        <end position="445"/>
    </location>
</feature>
<evidence type="ECO:0000313" key="10">
    <source>
        <dbReference type="EMBL" id="GBG62137.1"/>
    </source>
</evidence>
<evidence type="ECO:0000256" key="3">
    <source>
        <dbReference type="ARBA" id="ARBA00022692"/>
    </source>
</evidence>
<evidence type="ECO:0008006" key="12">
    <source>
        <dbReference type="Google" id="ProtNLM"/>
    </source>
</evidence>
<dbReference type="PANTHER" id="PTHR24223:SF456">
    <property type="entry name" value="MULTIDRUG RESISTANCE-ASSOCIATED PROTEIN LETHAL(2)03659"/>
    <property type="match status" value="1"/>
</dbReference>
<name>A0A388JWJ4_CHABU</name>
<comment type="caution">
    <text evidence="10">The sequence shown here is derived from an EMBL/GenBank/DDBJ whole genome shotgun (WGS) entry which is preliminary data.</text>
</comment>
<feature type="compositionally biased region" description="Acidic residues" evidence="8">
    <location>
        <begin position="299"/>
        <end position="310"/>
    </location>
</feature>
<feature type="compositionally biased region" description="Gly residues" evidence="8">
    <location>
        <begin position="176"/>
        <end position="190"/>
    </location>
</feature>
<dbReference type="InterPro" id="IPR050173">
    <property type="entry name" value="ABC_transporter_C-like"/>
</dbReference>
<protein>
    <recommendedName>
        <fullName evidence="12">ABC transmembrane type-1 domain-containing protein</fullName>
    </recommendedName>
</protein>
<dbReference type="Gramene" id="GBG62137">
    <property type="protein sequence ID" value="GBG62137"/>
    <property type="gene ID" value="CBR_g29336"/>
</dbReference>
<sequence>MESRSEASQLSMNTRAADMMADDRRPAAAQQERPPEIEVIVDRNVHHNLPTADDIEWKREESEADLHEDATDVRERASFGVRLGSSRLPPARPGYVGLETPSLVAAEDEEEGDEEGEEEDEERSSSPGRKLGWKGIDFWPPRLQEAARERERERVRSMDFAFELARNNELRELEGEGGGEGGGGGGGGGGRGREMDVAFMFPMNQGERQKSRGGAGGERDFTGAAAELRGHQEQAGQTPRGGPEVSGGRGLRGGRDSAGVAFQLSRELQRGRRTQGGGGGGQADRISTSIRDRLREGSELAEAESEESSDGMERVRGGVLPGGPMAASRPAHRSRPGQSEIDEREDVQVFARRDSAAAPQRGTVLGTQGGPHTLGVQIRDDRKGLAGGSGQGRQRGGRYAVPNEDLKSNGDRGGGGPGKGPGRGPGREPGPDRNGEGESESKEENQDPAMATRKEMQWTSPVDSKEERPVLDTASCVSKLAFSWVKPLLDLGSRGVPLDSDNMPSLHRKHKARYMGDMLTDAWNRECMKAREKGRKPSYFKAVFFAFLRNVIINFLLMVLLSGQRISAAVMVKVLVNYLDPAKEESKWVGFTLALSNGIVTWMYAIFLHQFVYLAKCMSIQARVGSMVLVNRKLLSLSAGALAFTTTGKCINLIANDVRQLDDFCDNALFLIGDIWDEQTQDWIMEQDLRLYLPRLHNVRIHFAALKAAIPQAWKALLKGEVPPNGRVWVRAPTVEEKFWRLMGSDSAHGTRIQELKPVGYTYRAQSHTRPLKLVEERTERDIGNLEEVRVGISKDREGKEVCIGGVSVDRYKTEPFIYGWRLGHQQGNLLPLIQYSTKTGREIQRMKRTLNFGPQGPSPTGNWLGSD</sequence>
<evidence type="ECO:0000256" key="1">
    <source>
        <dbReference type="ARBA" id="ARBA00004141"/>
    </source>
</evidence>
<comment type="subcellular location">
    <subcellularLocation>
        <location evidence="1">Membrane</location>
        <topology evidence="1">Multi-pass membrane protein</topology>
    </subcellularLocation>
</comment>
<feature type="compositionally biased region" description="Basic and acidic residues" evidence="8">
    <location>
        <begin position="55"/>
        <end position="77"/>
    </location>
</feature>
<dbReference type="GO" id="GO:0016020">
    <property type="term" value="C:membrane"/>
    <property type="evidence" value="ECO:0007669"/>
    <property type="project" value="UniProtKB-SubCell"/>
</dbReference>
<feature type="transmembrane region" description="Helical" evidence="9">
    <location>
        <begin position="538"/>
        <end position="561"/>
    </location>
</feature>
<dbReference type="AlphaFoldDB" id="A0A388JWJ4"/>
<dbReference type="SUPFAM" id="SSF90123">
    <property type="entry name" value="ABC transporter transmembrane region"/>
    <property type="match status" value="1"/>
</dbReference>
<dbReference type="Proteomes" id="UP000265515">
    <property type="component" value="Unassembled WGS sequence"/>
</dbReference>
<dbReference type="Gene3D" id="1.20.1560.10">
    <property type="entry name" value="ABC transporter type 1, transmembrane domain"/>
    <property type="match status" value="1"/>
</dbReference>
<dbReference type="InterPro" id="IPR036640">
    <property type="entry name" value="ABC1_TM_sf"/>
</dbReference>
<evidence type="ECO:0000313" key="11">
    <source>
        <dbReference type="Proteomes" id="UP000265515"/>
    </source>
</evidence>
<organism evidence="10 11">
    <name type="scientific">Chara braunii</name>
    <name type="common">Braun's stonewort</name>
    <dbReference type="NCBI Taxonomy" id="69332"/>
    <lineage>
        <taxon>Eukaryota</taxon>
        <taxon>Viridiplantae</taxon>
        <taxon>Streptophyta</taxon>
        <taxon>Charophyceae</taxon>
        <taxon>Charales</taxon>
        <taxon>Characeae</taxon>
        <taxon>Chara</taxon>
    </lineage>
</organism>
<feature type="compositionally biased region" description="Polar residues" evidence="8">
    <location>
        <begin position="1"/>
        <end position="14"/>
    </location>
</feature>
<evidence type="ECO:0000256" key="9">
    <source>
        <dbReference type="SAM" id="Phobius"/>
    </source>
</evidence>
<proteinExistence type="inferred from homology"/>
<keyword evidence="11" id="KW-1185">Reference proteome</keyword>
<evidence type="ECO:0000256" key="5">
    <source>
        <dbReference type="ARBA" id="ARBA00022840"/>
    </source>
</evidence>
<keyword evidence="3 9" id="KW-0812">Transmembrane</keyword>
<keyword evidence="5" id="KW-0067">ATP-binding</keyword>
<evidence type="ECO:0000256" key="2">
    <source>
        <dbReference type="ARBA" id="ARBA00009726"/>
    </source>
</evidence>
<gene>
    <name evidence="10" type="ORF">CBR_g29336</name>
</gene>
<feature type="region of interest" description="Disordered" evidence="8">
    <location>
        <begin position="1"/>
        <end position="136"/>
    </location>
</feature>
<evidence type="ECO:0000256" key="4">
    <source>
        <dbReference type="ARBA" id="ARBA00022741"/>
    </source>
</evidence>
<reference evidence="10 11" key="1">
    <citation type="journal article" date="2018" name="Cell">
        <title>The Chara Genome: Secondary Complexity and Implications for Plant Terrestrialization.</title>
        <authorList>
            <person name="Nishiyama T."/>
            <person name="Sakayama H."/>
            <person name="Vries J.D."/>
            <person name="Buschmann H."/>
            <person name="Saint-Marcoux D."/>
            <person name="Ullrich K.K."/>
            <person name="Haas F.B."/>
            <person name="Vanderstraeten L."/>
            <person name="Becker D."/>
            <person name="Lang D."/>
            <person name="Vosolsobe S."/>
            <person name="Rombauts S."/>
            <person name="Wilhelmsson P.K.I."/>
            <person name="Janitza P."/>
            <person name="Kern R."/>
            <person name="Heyl A."/>
            <person name="Rumpler F."/>
            <person name="Villalobos L.I.A.C."/>
            <person name="Clay J.M."/>
            <person name="Skokan R."/>
            <person name="Toyoda A."/>
            <person name="Suzuki Y."/>
            <person name="Kagoshima H."/>
            <person name="Schijlen E."/>
            <person name="Tajeshwar N."/>
            <person name="Catarino B."/>
            <person name="Hetherington A.J."/>
            <person name="Saltykova A."/>
            <person name="Bonnot C."/>
            <person name="Breuninger H."/>
            <person name="Symeonidi A."/>
            <person name="Radhakrishnan G.V."/>
            <person name="Van Nieuwerburgh F."/>
            <person name="Deforce D."/>
            <person name="Chang C."/>
            <person name="Karol K.G."/>
            <person name="Hedrich R."/>
            <person name="Ulvskov P."/>
            <person name="Glockner G."/>
            <person name="Delwiche C.F."/>
            <person name="Petrasek J."/>
            <person name="Van de Peer Y."/>
            <person name="Friml J."/>
            <person name="Beilby M."/>
            <person name="Dolan L."/>
            <person name="Kohara Y."/>
            <person name="Sugano S."/>
            <person name="Fujiyama A."/>
            <person name="Delaux P.-M."/>
            <person name="Quint M."/>
            <person name="TheiBen G."/>
            <person name="Hagemann M."/>
            <person name="Harholt J."/>
            <person name="Dunand C."/>
            <person name="Zachgo S."/>
            <person name="Langdale J."/>
            <person name="Maumus F."/>
            <person name="Straeten D.V.D."/>
            <person name="Gould S.B."/>
            <person name="Rensing S.A."/>
        </authorList>
    </citation>
    <scope>NUCLEOTIDE SEQUENCE [LARGE SCALE GENOMIC DNA]</scope>
    <source>
        <strain evidence="10 11">S276</strain>
    </source>
</reference>
<keyword evidence="7 9" id="KW-0472">Membrane</keyword>
<feature type="compositionally biased region" description="Basic and acidic residues" evidence="8">
    <location>
        <begin position="33"/>
        <end position="45"/>
    </location>
</feature>
<accession>A0A388JWJ4</accession>
<dbReference type="EMBL" id="BFEA01000026">
    <property type="protein sequence ID" value="GBG62137.1"/>
    <property type="molecule type" value="Genomic_DNA"/>
</dbReference>
<keyword evidence="6 9" id="KW-1133">Transmembrane helix</keyword>
<keyword evidence="4" id="KW-0547">Nucleotide-binding</keyword>
<feature type="region of interest" description="Disordered" evidence="8">
    <location>
        <begin position="170"/>
        <end position="469"/>
    </location>
</feature>
<feature type="compositionally biased region" description="Gly residues" evidence="8">
    <location>
        <begin position="411"/>
        <end position="424"/>
    </location>
</feature>
<feature type="transmembrane region" description="Helical" evidence="9">
    <location>
        <begin position="588"/>
        <end position="613"/>
    </location>
</feature>
<evidence type="ECO:0000256" key="8">
    <source>
        <dbReference type="SAM" id="MobiDB-lite"/>
    </source>
</evidence>